<gene>
    <name evidence="2" type="ORF">HNP38_002099</name>
</gene>
<sequence length="125" mass="14896">MMKNTFKNIDEYIMLFLEEVQEKLLQLRQTIHSQHPDIEEYIGYQMPAFRYKGKPLVYFAGYKKHIGFYPASDGIKNFEKDFIERNYKFSKGAVQLPLDEELPVELINTIIRFKISEIDQKNPEI</sequence>
<dbReference type="AlphaFoldDB" id="A0A840KH07"/>
<comment type="caution">
    <text evidence="2">The sequence shown here is derived from an EMBL/GenBank/DDBJ whole genome shotgun (WGS) entry which is preliminary data.</text>
</comment>
<reference evidence="2 3" key="1">
    <citation type="submission" date="2020-08" db="EMBL/GenBank/DDBJ databases">
        <title>Functional genomics of gut bacteria from endangered species of beetles.</title>
        <authorList>
            <person name="Carlos-Shanley C."/>
        </authorList>
    </citation>
    <scope>NUCLEOTIDE SEQUENCE [LARGE SCALE GENOMIC DNA]</scope>
    <source>
        <strain evidence="2 3">S00151</strain>
    </source>
</reference>
<proteinExistence type="predicted"/>
<dbReference type="InterPro" id="IPR014922">
    <property type="entry name" value="YdhG-like"/>
</dbReference>
<name>A0A840KH07_9FLAO</name>
<dbReference type="EMBL" id="JACHLE010000002">
    <property type="protein sequence ID" value="MBB4806803.1"/>
    <property type="molecule type" value="Genomic_DNA"/>
</dbReference>
<evidence type="ECO:0000313" key="3">
    <source>
        <dbReference type="Proteomes" id="UP000592180"/>
    </source>
</evidence>
<dbReference type="Pfam" id="PF08818">
    <property type="entry name" value="DUF1801"/>
    <property type="match status" value="1"/>
</dbReference>
<dbReference type="RefSeq" id="WP_228461030.1">
    <property type="nucleotide sequence ID" value="NZ_JACHLE010000002.1"/>
</dbReference>
<keyword evidence="3" id="KW-1185">Reference proteome</keyword>
<accession>A0A840KH07</accession>
<organism evidence="2 3">
    <name type="scientific">Chryseobacterium defluvii</name>
    <dbReference type="NCBI Taxonomy" id="160396"/>
    <lineage>
        <taxon>Bacteria</taxon>
        <taxon>Pseudomonadati</taxon>
        <taxon>Bacteroidota</taxon>
        <taxon>Flavobacteriia</taxon>
        <taxon>Flavobacteriales</taxon>
        <taxon>Weeksellaceae</taxon>
        <taxon>Chryseobacterium group</taxon>
        <taxon>Chryseobacterium</taxon>
    </lineage>
</organism>
<protein>
    <submittedName>
        <fullName evidence="2">Uncharacterized protein YdhG (YjbR/CyaY superfamily)</fullName>
    </submittedName>
</protein>
<feature type="domain" description="YdhG-like" evidence="1">
    <location>
        <begin position="21"/>
        <end position="114"/>
    </location>
</feature>
<dbReference type="Gene3D" id="3.90.1150.200">
    <property type="match status" value="1"/>
</dbReference>
<evidence type="ECO:0000313" key="2">
    <source>
        <dbReference type="EMBL" id="MBB4806803.1"/>
    </source>
</evidence>
<dbReference type="SUPFAM" id="SSF159888">
    <property type="entry name" value="YdhG-like"/>
    <property type="match status" value="1"/>
</dbReference>
<dbReference type="Proteomes" id="UP000592180">
    <property type="component" value="Unassembled WGS sequence"/>
</dbReference>
<evidence type="ECO:0000259" key="1">
    <source>
        <dbReference type="Pfam" id="PF08818"/>
    </source>
</evidence>